<evidence type="ECO:0000256" key="1">
    <source>
        <dbReference type="ARBA" id="ARBA00022801"/>
    </source>
</evidence>
<comment type="caution">
    <text evidence="5">The sequence shown here is derived from an EMBL/GenBank/DDBJ whole genome shotgun (WGS) entry which is preliminary data.</text>
</comment>
<feature type="region of interest" description="Disordered" evidence="3">
    <location>
        <begin position="67"/>
        <end position="86"/>
    </location>
</feature>
<evidence type="ECO:0000313" key="5">
    <source>
        <dbReference type="EMBL" id="PWF27739.1"/>
    </source>
</evidence>
<feature type="active site" description="Proton donor/acceptor" evidence="2">
    <location>
        <position position="150"/>
    </location>
</feature>
<accession>A0A2V1KEN7</accession>
<gene>
    <name evidence="5" type="ORF">DD236_00420</name>
</gene>
<dbReference type="GO" id="GO:0016787">
    <property type="term" value="F:hydrolase activity"/>
    <property type="evidence" value="ECO:0007669"/>
    <property type="project" value="UniProtKB-KW"/>
</dbReference>
<name>A0A2V1KEN7_9ACTO</name>
<keyword evidence="4" id="KW-0472">Membrane</keyword>
<evidence type="ECO:0000256" key="2">
    <source>
        <dbReference type="PIRSR" id="PIRSR605754-1"/>
    </source>
</evidence>
<dbReference type="CDD" id="cd05830">
    <property type="entry name" value="Sortase_E"/>
    <property type="match status" value="1"/>
</dbReference>
<keyword evidence="6" id="KW-1185">Reference proteome</keyword>
<dbReference type="Proteomes" id="UP000245283">
    <property type="component" value="Unassembled WGS sequence"/>
</dbReference>
<dbReference type="Pfam" id="PF04203">
    <property type="entry name" value="Sortase"/>
    <property type="match status" value="1"/>
</dbReference>
<dbReference type="InterPro" id="IPR023365">
    <property type="entry name" value="Sortase_dom-sf"/>
</dbReference>
<reference evidence="6" key="1">
    <citation type="submission" date="2018-05" db="EMBL/GenBank/DDBJ databases">
        <authorList>
            <person name="Li Y."/>
        </authorList>
    </citation>
    <scope>NUCLEOTIDE SEQUENCE [LARGE SCALE GENOMIC DNA]</scope>
    <source>
        <strain evidence="6">sk1b4</strain>
    </source>
</reference>
<feature type="transmembrane region" description="Helical" evidence="4">
    <location>
        <begin position="27"/>
        <end position="51"/>
    </location>
</feature>
<keyword evidence="1" id="KW-0378">Hydrolase</keyword>
<dbReference type="SUPFAM" id="SSF63817">
    <property type="entry name" value="Sortase"/>
    <property type="match status" value="1"/>
</dbReference>
<proteinExistence type="predicted"/>
<dbReference type="InterPro" id="IPR005754">
    <property type="entry name" value="Sortase"/>
</dbReference>
<keyword evidence="4" id="KW-1133">Transmembrane helix</keyword>
<evidence type="ECO:0000256" key="3">
    <source>
        <dbReference type="SAM" id="MobiDB-lite"/>
    </source>
</evidence>
<dbReference type="Gene3D" id="2.40.260.10">
    <property type="entry name" value="Sortase"/>
    <property type="match status" value="1"/>
</dbReference>
<organism evidence="5 6">
    <name type="scientific">Ancrocorticia populi</name>
    <dbReference type="NCBI Taxonomy" id="2175228"/>
    <lineage>
        <taxon>Bacteria</taxon>
        <taxon>Bacillati</taxon>
        <taxon>Actinomycetota</taxon>
        <taxon>Actinomycetes</taxon>
        <taxon>Actinomycetales</taxon>
        <taxon>Actinomycetaceae</taxon>
        <taxon>Ancrocorticia</taxon>
    </lineage>
</organism>
<protein>
    <submittedName>
        <fullName evidence="5">Class E sortase</fullName>
    </submittedName>
</protein>
<dbReference type="InterPro" id="IPR042003">
    <property type="entry name" value="Sortase_E"/>
</dbReference>
<feature type="active site" description="Acyl-thioester intermediate" evidence="2">
    <location>
        <position position="218"/>
    </location>
</feature>
<dbReference type="AlphaFoldDB" id="A0A2V1KEN7"/>
<dbReference type="InterPro" id="IPR053465">
    <property type="entry name" value="Sortase_Class_E"/>
</dbReference>
<feature type="compositionally biased region" description="Polar residues" evidence="3">
    <location>
        <begin position="67"/>
        <end position="77"/>
    </location>
</feature>
<dbReference type="NCBIfam" id="NF033747">
    <property type="entry name" value="class_E_sortase"/>
    <property type="match status" value="1"/>
</dbReference>
<evidence type="ECO:0000313" key="6">
    <source>
        <dbReference type="Proteomes" id="UP000245283"/>
    </source>
</evidence>
<keyword evidence="4" id="KW-0812">Transmembrane</keyword>
<sequence>MPEEAEENVVVKNPPVYRKKPSIFSRIIGFIGELLITAGLLLGLFVVWQLWWTDIGANRAQAETIQEQTQDWEQSQKIGEPRYDDPPAFEHTDVEGAFLGVMRIPRFGKDYAYSIEEGTGLATVLDTGAFGHYPDTAFPGEIGNFATAAHRQTYGAPMRDVGNLQEGDSIIVQTKDAYLVYKMTDSYIVSPSESDVVLPVPRQPGEEPTERILTITTCHPPFVSNQRWIVHATFDHWVDPSDGIPEELAD</sequence>
<evidence type="ECO:0000256" key="4">
    <source>
        <dbReference type="SAM" id="Phobius"/>
    </source>
</evidence>
<dbReference type="EMBL" id="QETB01000001">
    <property type="protein sequence ID" value="PWF27739.1"/>
    <property type="molecule type" value="Genomic_DNA"/>
</dbReference>
<dbReference type="OrthoDB" id="5242879at2"/>